<dbReference type="Gene3D" id="3.55.50.30">
    <property type="match status" value="1"/>
</dbReference>
<gene>
    <name evidence="4" type="ORF">D1164_09925</name>
</gene>
<keyword evidence="1" id="KW-0472">Membrane</keyword>
<dbReference type="Gene3D" id="2.60.120.1440">
    <property type="match status" value="1"/>
</dbReference>
<dbReference type="InterPro" id="IPR006860">
    <property type="entry name" value="FecR"/>
</dbReference>
<dbReference type="EMBL" id="QWET01000006">
    <property type="protein sequence ID" value="RIH65432.1"/>
    <property type="molecule type" value="Genomic_DNA"/>
</dbReference>
<feature type="domain" description="FecR protein" evidence="2">
    <location>
        <begin position="123"/>
        <end position="217"/>
    </location>
</feature>
<evidence type="ECO:0000259" key="2">
    <source>
        <dbReference type="Pfam" id="PF04773"/>
    </source>
</evidence>
<dbReference type="GO" id="GO:0016989">
    <property type="term" value="F:sigma factor antagonist activity"/>
    <property type="evidence" value="ECO:0007669"/>
    <property type="project" value="TreeGrafter"/>
</dbReference>
<comment type="caution">
    <text evidence="4">The sequence shown here is derived from an EMBL/GenBank/DDBJ whole genome shotgun (WGS) entry which is preliminary data.</text>
</comment>
<dbReference type="OrthoDB" id="676789at2"/>
<accession>A0A399D440</accession>
<evidence type="ECO:0000259" key="3">
    <source>
        <dbReference type="Pfam" id="PF16344"/>
    </source>
</evidence>
<name>A0A399D440_9BACT</name>
<proteinExistence type="predicted"/>
<dbReference type="FunFam" id="2.60.120.1440:FF:000001">
    <property type="entry name" value="Putative anti-sigma factor"/>
    <property type="match status" value="1"/>
</dbReference>
<feature type="domain" description="Protein FecR C-terminal" evidence="3">
    <location>
        <begin position="261"/>
        <end position="327"/>
    </location>
</feature>
<feature type="transmembrane region" description="Helical" evidence="1">
    <location>
        <begin position="87"/>
        <end position="108"/>
    </location>
</feature>
<dbReference type="Pfam" id="PF04773">
    <property type="entry name" value="FecR"/>
    <property type="match status" value="1"/>
</dbReference>
<evidence type="ECO:0000313" key="4">
    <source>
        <dbReference type="EMBL" id="RIH65432.1"/>
    </source>
</evidence>
<dbReference type="InterPro" id="IPR032508">
    <property type="entry name" value="FecR_C"/>
</dbReference>
<reference evidence="4 5" key="1">
    <citation type="journal article" date="2015" name="Int. J. Syst. Evol. Microbiol.">
        <title>Mariniphaga sediminis sp. nov., isolated from coastal sediment.</title>
        <authorList>
            <person name="Wang F.Q."/>
            <person name="Shen Q.Y."/>
            <person name="Chen G.J."/>
            <person name="Du Z.J."/>
        </authorList>
    </citation>
    <scope>NUCLEOTIDE SEQUENCE [LARGE SCALE GENOMIC DNA]</scope>
    <source>
        <strain evidence="4 5">SY21</strain>
    </source>
</reference>
<dbReference type="PANTHER" id="PTHR30273">
    <property type="entry name" value="PERIPLASMIC SIGNAL SENSOR AND SIGMA FACTOR ACTIVATOR FECR-RELATED"/>
    <property type="match status" value="1"/>
</dbReference>
<keyword evidence="1" id="KW-1133">Transmembrane helix</keyword>
<evidence type="ECO:0000256" key="1">
    <source>
        <dbReference type="SAM" id="Phobius"/>
    </source>
</evidence>
<organism evidence="4 5">
    <name type="scientific">Mariniphaga sediminis</name>
    <dbReference type="NCBI Taxonomy" id="1628158"/>
    <lineage>
        <taxon>Bacteria</taxon>
        <taxon>Pseudomonadati</taxon>
        <taxon>Bacteroidota</taxon>
        <taxon>Bacteroidia</taxon>
        <taxon>Marinilabiliales</taxon>
        <taxon>Prolixibacteraceae</taxon>
        <taxon>Mariniphaga</taxon>
    </lineage>
</organism>
<evidence type="ECO:0000313" key="5">
    <source>
        <dbReference type="Proteomes" id="UP000266441"/>
    </source>
</evidence>
<dbReference type="InterPro" id="IPR012373">
    <property type="entry name" value="Ferrdict_sens_TM"/>
</dbReference>
<sequence length="331" mass="37774">MEQMTEKLLFKYISGQANKKEIEVVREWSSVSEQRKGELLTLKNIWILTGLDNEIDEQKKENEIRRIMARIRELTIKDQRTKTRTLWLKYAAIAFFLVGLSGSIGYFISSSRNNILPDTGFTEIITPNGERSNVVLPDGSLVNLNAGSVLKFVPSFSADEREVSLQGEAFFQVEHDASRPFIVKTGNLKIKVLGTSFNVSNYLEDSSITTFLENGKIQVQVEDDYFVLKPSEALKYDKVTGKSSKLEVPDKHFSDWTRGQLTVKGETIEKLAKKLERRFNIQVVFGDEEVKKHMYTGSIKDNNIDIVLEALEFASSLKYKQEDDVVFLYSK</sequence>
<protein>
    <submittedName>
        <fullName evidence="4">DUF4974 domain-containing protein</fullName>
    </submittedName>
</protein>
<dbReference type="Proteomes" id="UP000266441">
    <property type="component" value="Unassembled WGS sequence"/>
</dbReference>
<dbReference type="AlphaFoldDB" id="A0A399D440"/>
<dbReference type="Pfam" id="PF16344">
    <property type="entry name" value="FecR_C"/>
    <property type="match status" value="1"/>
</dbReference>
<dbReference type="PANTHER" id="PTHR30273:SF2">
    <property type="entry name" value="PROTEIN FECR"/>
    <property type="match status" value="1"/>
</dbReference>
<dbReference type="PIRSF" id="PIRSF018266">
    <property type="entry name" value="FecR"/>
    <property type="match status" value="1"/>
</dbReference>
<keyword evidence="5" id="KW-1185">Reference proteome</keyword>
<keyword evidence="1" id="KW-0812">Transmembrane</keyword>